<protein>
    <submittedName>
        <fullName evidence="8">Cellulose synthase catalytic subunit [UDP-forming]</fullName>
        <ecNumber evidence="8">2.4.1.12</ecNumber>
    </submittedName>
</protein>
<evidence type="ECO:0000313" key="8">
    <source>
        <dbReference type="EMBL" id="VEB43402.1"/>
    </source>
</evidence>
<accession>A0A447TEV5</accession>
<dbReference type="PANTHER" id="PTHR43867:SF2">
    <property type="entry name" value="CELLULOSE SYNTHASE CATALYTIC SUBUNIT A [UDP-FORMING]"/>
    <property type="match status" value="1"/>
</dbReference>
<dbReference type="GO" id="GO:0005886">
    <property type="term" value="C:plasma membrane"/>
    <property type="evidence" value="ECO:0007669"/>
    <property type="project" value="TreeGrafter"/>
</dbReference>
<evidence type="ECO:0000259" key="7">
    <source>
        <dbReference type="Pfam" id="PF00535"/>
    </source>
</evidence>
<evidence type="ECO:0000256" key="4">
    <source>
        <dbReference type="ARBA" id="ARBA00022692"/>
    </source>
</evidence>
<dbReference type="Pfam" id="PF00535">
    <property type="entry name" value="Glycos_transf_2"/>
    <property type="match status" value="1"/>
</dbReference>
<dbReference type="InterPro" id="IPR029044">
    <property type="entry name" value="Nucleotide-diphossugar_trans"/>
</dbReference>
<dbReference type="AlphaFoldDB" id="A0A447TEV5"/>
<dbReference type="SUPFAM" id="SSF53448">
    <property type="entry name" value="Nucleotide-diphospho-sugar transferases"/>
    <property type="match status" value="1"/>
</dbReference>
<keyword evidence="4" id="KW-0812">Transmembrane</keyword>
<name>A0A447TEV5_CHRVL</name>
<dbReference type="InterPro" id="IPR050321">
    <property type="entry name" value="Glycosyltr_2/OpgH_subfam"/>
</dbReference>
<sequence length="73" mass="8190">MDVFIPIYNEPLRVLRPTVMSALEMDWPSDKLRVHILDDGCREEVREFAAGIGAAISPGRCTSTRRRATSTTL</sequence>
<feature type="domain" description="Glycosyltransferase 2-like" evidence="7">
    <location>
        <begin position="3"/>
        <end position="53"/>
    </location>
</feature>
<proteinExistence type="predicted"/>
<organism evidence="8 9">
    <name type="scientific">Chromobacterium violaceum</name>
    <dbReference type="NCBI Taxonomy" id="536"/>
    <lineage>
        <taxon>Bacteria</taxon>
        <taxon>Pseudomonadati</taxon>
        <taxon>Pseudomonadota</taxon>
        <taxon>Betaproteobacteria</taxon>
        <taxon>Neisseriales</taxon>
        <taxon>Chromobacteriaceae</taxon>
        <taxon>Chromobacterium</taxon>
    </lineage>
</organism>
<dbReference type="InterPro" id="IPR001173">
    <property type="entry name" value="Glyco_trans_2-like"/>
</dbReference>
<keyword evidence="6" id="KW-0472">Membrane</keyword>
<evidence type="ECO:0000256" key="5">
    <source>
        <dbReference type="ARBA" id="ARBA00022989"/>
    </source>
</evidence>
<comment type="subcellular location">
    <subcellularLocation>
        <location evidence="1">Membrane</location>
        <topology evidence="1">Multi-pass membrane protein</topology>
    </subcellularLocation>
</comment>
<dbReference type="Proteomes" id="UP000275777">
    <property type="component" value="Chromosome"/>
</dbReference>
<dbReference type="PANTHER" id="PTHR43867">
    <property type="entry name" value="CELLULOSE SYNTHASE CATALYTIC SUBUNIT A [UDP-FORMING]"/>
    <property type="match status" value="1"/>
</dbReference>
<evidence type="ECO:0000256" key="2">
    <source>
        <dbReference type="ARBA" id="ARBA00022676"/>
    </source>
</evidence>
<gene>
    <name evidence="8" type="primary">bcsA_4</name>
    <name evidence="8" type="ORF">NCTC9695_03860</name>
</gene>
<evidence type="ECO:0000256" key="6">
    <source>
        <dbReference type="ARBA" id="ARBA00023136"/>
    </source>
</evidence>
<evidence type="ECO:0000313" key="9">
    <source>
        <dbReference type="Proteomes" id="UP000275777"/>
    </source>
</evidence>
<dbReference type="Gene3D" id="3.90.550.10">
    <property type="entry name" value="Spore Coat Polysaccharide Biosynthesis Protein SpsA, Chain A"/>
    <property type="match status" value="1"/>
</dbReference>
<evidence type="ECO:0000256" key="3">
    <source>
        <dbReference type="ARBA" id="ARBA00022679"/>
    </source>
</evidence>
<dbReference type="EC" id="2.4.1.12" evidence="8"/>
<evidence type="ECO:0000256" key="1">
    <source>
        <dbReference type="ARBA" id="ARBA00004141"/>
    </source>
</evidence>
<keyword evidence="5" id="KW-1133">Transmembrane helix</keyword>
<keyword evidence="2 8" id="KW-0328">Glycosyltransferase</keyword>
<reference evidence="8 9" key="1">
    <citation type="submission" date="2018-12" db="EMBL/GenBank/DDBJ databases">
        <authorList>
            <consortium name="Pathogen Informatics"/>
        </authorList>
    </citation>
    <scope>NUCLEOTIDE SEQUENCE [LARGE SCALE GENOMIC DNA]</scope>
    <source>
        <strain evidence="8 9">NCTC9695</strain>
    </source>
</reference>
<dbReference type="EMBL" id="LR134182">
    <property type="protein sequence ID" value="VEB43402.1"/>
    <property type="molecule type" value="Genomic_DNA"/>
</dbReference>
<keyword evidence="3 8" id="KW-0808">Transferase</keyword>
<dbReference type="GO" id="GO:0016760">
    <property type="term" value="F:cellulose synthase (UDP-forming) activity"/>
    <property type="evidence" value="ECO:0007669"/>
    <property type="project" value="UniProtKB-EC"/>
</dbReference>